<keyword evidence="15" id="KW-1185">Reference proteome</keyword>
<dbReference type="CDD" id="cd18137">
    <property type="entry name" value="HLD_clamp_pol_III_gamma_tau"/>
    <property type="match status" value="1"/>
</dbReference>
<dbReference type="Pfam" id="PF12169">
    <property type="entry name" value="DNA_pol3_gamma3"/>
    <property type="match status" value="1"/>
</dbReference>
<dbReference type="Pfam" id="PF13177">
    <property type="entry name" value="DNA_pol3_delta2"/>
    <property type="match status" value="1"/>
</dbReference>
<sequence length="614" mass="68775">MSYQALYRQWRPLDFDEVIGQSHITVPLKNQIKANSIGHAYVFSGTRGTGKTSTAKVFARAVNCLNNKDGNPCNQCENCMSILDEQFIDVIEMDAASNNSVDDIRELREHIKFAPSNGKYKVYIIDEVHMLSSGAFNALLKTLEEPPGYVLFILATTEVHKIPQTILSRCQRFDFKRVSQEDIFARLAFICKKLNVVYEDEALRLIIRKSDGAVRDSLSSLDQCLSIGGNALTVVGVIEMLGLVEKNMLLDLIRYMAVGKSGEALTMVNGILSDGKDITQFVNGIIDVYRDLLVVKLIDENHHLLINASQDYIDLLIELSKQFTEPQIARGLNAFIELSKSIKYAQNQRIVFEATLVKVLHPEADTSNEALLERIAKLEQKIAQGYIANKSDSPLVKSAMTTETTEKTTEIAVENQETAAAGEIPVESADEVDVKQEDDVLKEPFNEVEKLKESTSKSDEAPHEAAQEALKPEETASDAKKEAMNEKVSDIIEFTDSALTFEMVNEVWHTFMETVQREKKGIYPALEGAAVADVSGNKITIGLRAENKLFVGVLESKQNYDYLNQLMHSLVKHVIQLAFMAVDNEKASDEPIEKQKEQEIMAFFKEYQDVLEIK</sequence>
<name>A0ABS5PN03_9FIRM</name>
<dbReference type="Gene3D" id="1.10.8.60">
    <property type="match status" value="1"/>
</dbReference>
<keyword evidence="6" id="KW-0479">Metal-binding</keyword>
<proteinExistence type="inferred from homology"/>
<dbReference type="CDD" id="cd00009">
    <property type="entry name" value="AAA"/>
    <property type="match status" value="1"/>
</dbReference>
<dbReference type="Proteomes" id="UP000746471">
    <property type="component" value="Unassembled WGS sequence"/>
</dbReference>
<dbReference type="Pfam" id="PF22608">
    <property type="entry name" value="DNAX_ATPase_lid"/>
    <property type="match status" value="1"/>
</dbReference>
<dbReference type="InterPro" id="IPR045085">
    <property type="entry name" value="HLD_clamp_pol_III_gamma_tau"/>
</dbReference>
<keyword evidence="5" id="KW-0235">DNA replication</keyword>
<dbReference type="RefSeq" id="WP_213236405.1">
    <property type="nucleotide sequence ID" value="NZ_JAHBCL010000011.1"/>
</dbReference>
<gene>
    <name evidence="14" type="primary">dnaX</name>
    <name evidence="14" type="ORF">KHM83_07635</name>
</gene>
<keyword evidence="7" id="KW-0547">Nucleotide-binding</keyword>
<dbReference type="InterPro" id="IPR050238">
    <property type="entry name" value="DNA_Rep/Repair_Clamp_Loader"/>
</dbReference>
<comment type="caution">
    <text evidence="14">The sequence shown here is derived from an EMBL/GenBank/DDBJ whole genome shotgun (WGS) entry which is preliminary data.</text>
</comment>
<keyword evidence="9" id="KW-0067">ATP-binding</keyword>
<dbReference type="NCBIfam" id="TIGR02397">
    <property type="entry name" value="dnaX_nterm"/>
    <property type="match status" value="1"/>
</dbReference>
<dbReference type="SUPFAM" id="SSF52540">
    <property type="entry name" value="P-loop containing nucleoside triphosphate hydrolases"/>
    <property type="match status" value="1"/>
</dbReference>
<evidence type="ECO:0000256" key="3">
    <source>
        <dbReference type="ARBA" id="ARBA00022679"/>
    </source>
</evidence>
<keyword evidence="8" id="KW-0862">Zinc</keyword>
<keyword evidence="10" id="KW-0239">DNA-directed DNA polymerase</keyword>
<dbReference type="Gene3D" id="1.20.272.10">
    <property type="match status" value="1"/>
</dbReference>
<evidence type="ECO:0000256" key="5">
    <source>
        <dbReference type="ARBA" id="ARBA00022705"/>
    </source>
</evidence>
<protein>
    <recommendedName>
        <fullName evidence="2">DNA-directed DNA polymerase</fullName>
        <ecNumber evidence="2">2.7.7.7</ecNumber>
    </recommendedName>
</protein>
<comment type="similarity">
    <text evidence="1">Belongs to the DnaX/STICHEL family.</text>
</comment>
<dbReference type="EC" id="2.7.7.7" evidence="2"/>
<keyword evidence="3 14" id="KW-0808">Transferase</keyword>
<dbReference type="NCBIfam" id="NF004046">
    <property type="entry name" value="PRK05563.1"/>
    <property type="match status" value="1"/>
</dbReference>
<evidence type="ECO:0000313" key="15">
    <source>
        <dbReference type="Proteomes" id="UP000746471"/>
    </source>
</evidence>
<evidence type="ECO:0000256" key="12">
    <source>
        <dbReference type="SAM" id="MobiDB-lite"/>
    </source>
</evidence>
<organism evidence="14 15">
    <name type="scientific">Fusibacter paucivorans</name>
    <dbReference type="NCBI Taxonomy" id="76009"/>
    <lineage>
        <taxon>Bacteria</taxon>
        <taxon>Bacillati</taxon>
        <taxon>Bacillota</taxon>
        <taxon>Clostridia</taxon>
        <taxon>Eubacteriales</taxon>
        <taxon>Eubacteriales Family XII. Incertae Sedis</taxon>
        <taxon>Fusibacter</taxon>
    </lineage>
</organism>
<evidence type="ECO:0000256" key="7">
    <source>
        <dbReference type="ARBA" id="ARBA00022741"/>
    </source>
</evidence>
<dbReference type="InterPro" id="IPR027417">
    <property type="entry name" value="P-loop_NTPase"/>
</dbReference>
<dbReference type="InterPro" id="IPR022754">
    <property type="entry name" value="DNA_pol_III_gamma-3"/>
</dbReference>
<keyword evidence="4 14" id="KW-0548">Nucleotidyltransferase</keyword>
<evidence type="ECO:0000256" key="6">
    <source>
        <dbReference type="ARBA" id="ARBA00022723"/>
    </source>
</evidence>
<dbReference type="InterPro" id="IPR003593">
    <property type="entry name" value="AAA+_ATPase"/>
</dbReference>
<feature type="domain" description="AAA+ ATPase" evidence="13">
    <location>
        <begin position="37"/>
        <end position="179"/>
    </location>
</feature>
<dbReference type="SUPFAM" id="SSF48019">
    <property type="entry name" value="post-AAA+ oligomerization domain-like"/>
    <property type="match status" value="1"/>
</dbReference>
<accession>A0ABS5PN03</accession>
<evidence type="ECO:0000256" key="2">
    <source>
        <dbReference type="ARBA" id="ARBA00012417"/>
    </source>
</evidence>
<evidence type="ECO:0000256" key="10">
    <source>
        <dbReference type="ARBA" id="ARBA00022932"/>
    </source>
</evidence>
<comment type="catalytic activity">
    <reaction evidence="11">
        <text>DNA(n) + a 2'-deoxyribonucleoside 5'-triphosphate = DNA(n+1) + diphosphate</text>
        <dbReference type="Rhea" id="RHEA:22508"/>
        <dbReference type="Rhea" id="RHEA-COMP:17339"/>
        <dbReference type="Rhea" id="RHEA-COMP:17340"/>
        <dbReference type="ChEBI" id="CHEBI:33019"/>
        <dbReference type="ChEBI" id="CHEBI:61560"/>
        <dbReference type="ChEBI" id="CHEBI:173112"/>
        <dbReference type="EC" id="2.7.7.7"/>
    </reaction>
</comment>
<feature type="compositionally biased region" description="Basic and acidic residues" evidence="12">
    <location>
        <begin position="432"/>
        <end position="483"/>
    </location>
</feature>
<evidence type="ECO:0000256" key="11">
    <source>
        <dbReference type="ARBA" id="ARBA00049244"/>
    </source>
</evidence>
<dbReference type="PANTHER" id="PTHR11669">
    <property type="entry name" value="REPLICATION FACTOR C / DNA POLYMERASE III GAMMA-TAU SUBUNIT"/>
    <property type="match status" value="1"/>
</dbReference>
<evidence type="ECO:0000256" key="1">
    <source>
        <dbReference type="ARBA" id="ARBA00006360"/>
    </source>
</evidence>
<reference evidence="14 15" key="1">
    <citation type="submission" date="2021-05" db="EMBL/GenBank/DDBJ databases">
        <title>Fusibacter ferrireducens sp. nov., an anaerobic, sulfur- and Fe-reducing bacterium isolated from the mangrove sediment.</title>
        <authorList>
            <person name="Qiu D."/>
        </authorList>
    </citation>
    <scope>NUCLEOTIDE SEQUENCE [LARGE SCALE GENOMIC DNA]</scope>
    <source>
        <strain evidence="14 15">DSM 12116</strain>
    </source>
</reference>
<evidence type="ECO:0000256" key="9">
    <source>
        <dbReference type="ARBA" id="ARBA00022840"/>
    </source>
</evidence>
<dbReference type="EMBL" id="JAHBCL010000011">
    <property type="protein sequence ID" value="MBS7526543.1"/>
    <property type="molecule type" value="Genomic_DNA"/>
</dbReference>
<evidence type="ECO:0000256" key="8">
    <source>
        <dbReference type="ARBA" id="ARBA00022833"/>
    </source>
</evidence>
<feature type="region of interest" description="Disordered" evidence="12">
    <location>
        <begin position="416"/>
        <end position="483"/>
    </location>
</feature>
<dbReference type="GO" id="GO:0003887">
    <property type="term" value="F:DNA-directed DNA polymerase activity"/>
    <property type="evidence" value="ECO:0007669"/>
    <property type="project" value="UniProtKB-EC"/>
</dbReference>
<dbReference type="InterPro" id="IPR012763">
    <property type="entry name" value="DNA_pol_III_sug/sutau_N"/>
</dbReference>
<dbReference type="Gene3D" id="3.40.50.300">
    <property type="entry name" value="P-loop containing nucleotide triphosphate hydrolases"/>
    <property type="match status" value="1"/>
</dbReference>
<evidence type="ECO:0000259" key="13">
    <source>
        <dbReference type="SMART" id="SM00382"/>
    </source>
</evidence>
<dbReference type="InterPro" id="IPR008921">
    <property type="entry name" value="DNA_pol3_clamp-load_cplx_C"/>
</dbReference>
<dbReference type="PANTHER" id="PTHR11669:SF0">
    <property type="entry name" value="PROTEIN STICHEL-LIKE 2"/>
    <property type="match status" value="1"/>
</dbReference>
<evidence type="ECO:0000256" key="4">
    <source>
        <dbReference type="ARBA" id="ARBA00022695"/>
    </source>
</evidence>
<evidence type="ECO:0000313" key="14">
    <source>
        <dbReference type="EMBL" id="MBS7526543.1"/>
    </source>
</evidence>
<dbReference type="SMART" id="SM00382">
    <property type="entry name" value="AAA"/>
    <property type="match status" value="1"/>
</dbReference>